<dbReference type="InterPro" id="IPR011990">
    <property type="entry name" value="TPR-like_helical_dom_sf"/>
</dbReference>
<dbReference type="EMBL" id="JBHSDH010000013">
    <property type="protein sequence ID" value="MFC4293202.1"/>
    <property type="molecule type" value="Genomic_DNA"/>
</dbReference>
<evidence type="ECO:0000313" key="3">
    <source>
        <dbReference type="Proteomes" id="UP001595887"/>
    </source>
</evidence>
<sequence length="520" mass="58141">MRTSVKILAAISALAFTTPAMAEWWRAQSDHFVVYSEGKEQEALELATRMERVDMAMRAMQNMTKDEDPVPVTIFRFGDTDDIGRLAGSRGVAGFYIPSSNGAVAFIPARKPRARGLGTRSDGDQQLDPNIILAHEYGHHFMLQNFPANYPAWYVEAYAEVYGTVDIQPKGVFRLGLPATHRANQFLYDERFPAKKLFFPPSKLEPGDSRHFYSVGWLLAHYLTFTDKRPGQLTEYLKLVNDGKTSMQAAEAAFGDLEKLSEEVRKYQNTALGAIEFIPNNYQEPIISVRQLTPAEEAVIPYVIKSSRGVTKSTAPGVADRIRSAAAQYSDDKFVLDALIEAEFDAKNFAASDAAADRALAVDPKNSKALLYKGMIRMERGKTDSSEYVAARPYFVKAFESDDHNARSLILNYLSYYKAGEAIPESALLGLEQGYKLSPYDPYSRIVLARQFLNEKKGDLARYILGPLVQDPDEEKSEDRNKKDEDDFIGRCVNYIDAGDLTNASAELTRMLDKAEEDNG</sequence>
<organism evidence="2 3">
    <name type="scientific">Sphingorhabdus arenilitoris</name>
    <dbReference type="NCBI Taxonomy" id="1490041"/>
    <lineage>
        <taxon>Bacteria</taxon>
        <taxon>Pseudomonadati</taxon>
        <taxon>Pseudomonadota</taxon>
        <taxon>Alphaproteobacteria</taxon>
        <taxon>Sphingomonadales</taxon>
        <taxon>Sphingomonadaceae</taxon>
        <taxon>Sphingorhabdus</taxon>
    </lineage>
</organism>
<dbReference type="Gene3D" id="1.25.40.10">
    <property type="entry name" value="Tetratricopeptide repeat domain"/>
    <property type="match status" value="1"/>
</dbReference>
<keyword evidence="1" id="KW-0732">Signal</keyword>
<dbReference type="SUPFAM" id="SSF48452">
    <property type="entry name" value="TPR-like"/>
    <property type="match status" value="1"/>
</dbReference>
<proteinExistence type="predicted"/>
<name>A0ABV8RIL2_9SPHN</name>
<keyword evidence="3" id="KW-1185">Reference proteome</keyword>
<evidence type="ECO:0000256" key="1">
    <source>
        <dbReference type="SAM" id="SignalP"/>
    </source>
</evidence>
<feature type="signal peptide" evidence="1">
    <location>
        <begin position="1"/>
        <end position="22"/>
    </location>
</feature>
<evidence type="ECO:0000313" key="2">
    <source>
        <dbReference type="EMBL" id="MFC4293202.1"/>
    </source>
</evidence>
<reference evidence="3" key="1">
    <citation type="journal article" date="2019" name="Int. J. Syst. Evol. Microbiol.">
        <title>The Global Catalogue of Microorganisms (GCM) 10K type strain sequencing project: providing services to taxonomists for standard genome sequencing and annotation.</title>
        <authorList>
            <consortium name="The Broad Institute Genomics Platform"/>
            <consortium name="The Broad Institute Genome Sequencing Center for Infectious Disease"/>
            <person name="Wu L."/>
            <person name="Ma J."/>
        </authorList>
    </citation>
    <scope>NUCLEOTIDE SEQUENCE [LARGE SCALE GENOMIC DNA]</scope>
    <source>
        <strain evidence="3">CECT 8531</strain>
    </source>
</reference>
<protein>
    <submittedName>
        <fullName evidence="2">Tetratricopeptide repeat protein</fullName>
    </submittedName>
</protein>
<dbReference type="RefSeq" id="WP_381424534.1">
    <property type="nucleotide sequence ID" value="NZ_JBHSDH010000013.1"/>
</dbReference>
<feature type="chain" id="PRO_5045141463" evidence="1">
    <location>
        <begin position="23"/>
        <end position="520"/>
    </location>
</feature>
<dbReference type="Proteomes" id="UP001595887">
    <property type="component" value="Unassembled WGS sequence"/>
</dbReference>
<accession>A0ABV8RIL2</accession>
<gene>
    <name evidence="2" type="ORF">ACFOWX_12325</name>
</gene>
<comment type="caution">
    <text evidence="2">The sequence shown here is derived from an EMBL/GenBank/DDBJ whole genome shotgun (WGS) entry which is preliminary data.</text>
</comment>